<keyword evidence="2 4" id="KW-0479">Metal-binding</keyword>
<dbReference type="Proteomes" id="UP000565262">
    <property type="component" value="Unassembled WGS sequence"/>
</dbReference>
<dbReference type="GO" id="GO:0046872">
    <property type="term" value="F:metal ion binding"/>
    <property type="evidence" value="ECO:0007669"/>
    <property type="project" value="UniProtKB-KW"/>
</dbReference>
<keyword evidence="1 4" id="KW-0349">Heme</keyword>
<organism evidence="7 8">
    <name type="scientific">Oceanospirillum sediminis</name>
    <dbReference type="NCBI Taxonomy" id="2760088"/>
    <lineage>
        <taxon>Bacteria</taxon>
        <taxon>Pseudomonadati</taxon>
        <taxon>Pseudomonadota</taxon>
        <taxon>Gammaproteobacteria</taxon>
        <taxon>Oceanospirillales</taxon>
        <taxon>Oceanospirillaceae</taxon>
        <taxon>Oceanospirillum</taxon>
    </lineage>
</organism>
<dbReference type="Gene3D" id="1.10.760.10">
    <property type="entry name" value="Cytochrome c-like domain"/>
    <property type="match status" value="1"/>
</dbReference>
<dbReference type="PROSITE" id="PS51007">
    <property type="entry name" value="CYTC"/>
    <property type="match status" value="1"/>
</dbReference>
<feature type="domain" description="Cytochrome c" evidence="6">
    <location>
        <begin position="306"/>
        <end position="488"/>
    </location>
</feature>
<dbReference type="EMBL" id="JACJFM010000018">
    <property type="protein sequence ID" value="MBB1487739.1"/>
    <property type="molecule type" value="Genomic_DNA"/>
</dbReference>
<name>A0A839ITD2_9GAMM</name>
<evidence type="ECO:0000256" key="3">
    <source>
        <dbReference type="ARBA" id="ARBA00023004"/>
    </source>
</evidence>
<dbReference type="Pfam" id="PF06537">
    <property type="entry name" value="DHOR"/>
    <property type="match status" value="1"/>
</dbReference>
<sequence length="495" mass="53315">MVLSADPVHARGKQGNPPAASDNNQQTQLHIEQSELNALAQFSPSEAFDTAFEVGDGLFEHRFKADEGVGANVGNGQRFTLVPRADLTGHQQWATHTPRRFTGPNAQSCNICHGKPFGDGAGPVVMNNIQDPLHMGLPAFFINRQTPHLFGIGALQRLAEEMTSELHTLRDEAISQASITGTDITQPLQTKEVSFGSITVSPDGSIDTNDLDGIDDDLIVKPFEWKGMVSHVRDFVRGAAHNELGLQATEMTGHNIDGDGDGVVNELSTGDITALVIYQAAQPRPVTKLELSQLGQLDPLSARQTNQIALGEQLFSEAGCASCHKPQMTLNDPVYSEPSLHTSYRDSVFPSGQFPEDEGVSVQTAIQFDLTEDLPDNPIQTGNNTLGNFEKDGNGGAIVRLYGDLKRHDMGQELAESIDAGGISASVFLTKELWGAGSTAPYLHDGRATTLEEAIAFHGGESASSRDNFNALSANDQRAVIAFLKSLVLYKTEEE</sequence>
<reference evidence="7 8" key="1">
    <citation type="submission" date="2020-08" db="EMBL/GenBank/DDBJ databases">
        <title>Oceanospirillum sp. nov. isolated from marine sediment.</title>
        <authorList>
            <person name="Ji X."/>
        </authorList>
    </citation>
    <scope>NUCLEOTIDE SEQUENCE [LARGE SCALE GENOMIC DNA]</scope>
    <source>
        <strain evidence="7 8">D5</strain>
    </source>
</reference>
<dbReference type="SUPFAM" id="SSF46626">
    <property type="entry name" value="Cytochrome c"/>
    <property type="match status" value="1"/>
</dbReference>
<dbReference type="InterPro" id="IPR051395">
    <property type="entry name" value="Cytochrome_c_Peroxidase/MauG"/>
</dbReference>
<comment type="caution">
    <text evidence="7">The sequence shown here is derived from an EMBL/GenBank/DDBJ whole genome shotgun (WGS) entry which is preliminary data.</text>
</comment>
<accession>A0A839ITD2</accession>
<feature type="region of interest" description="Disordered" evidence="5">
    <location>
        <begin position="1"/>
        <end position="25"/>
    </location>
</feature>
<dbReference type="GO" id="GO:0004130">
    <property type="term" value="F:cytochrome-c peroxidase activity"/>
    <property type="evidence" value="ECO:0007669"/>
    <property type="project" value="TreeGrafter"/>
</dbReference>
<dbReference type="InterPro" id="IPR010538">
    <property type="entry name" value="DHOR"/>
</dbReference>
<evidence type="ECO:0000313" key="8">
    <source>
        <dbReference type="Proteomes" id="UP000565262"/>
    </source>
</evidence>
<proteinExistence type="predicted"/>
<evidence type="ECO:0000256" key="2">
    <source>
        <dbReference type="ARBA" id="ARBA00022723"/>
    </source>
</evidence>
<evidence type="ECO:0000256" key="5">
    <source>
        <dbReference type="SAM" id="MobiDB-lite"/>
    </source>
</evidence>
<dbReference type="GO" id="GO:0009055">
    <property type="term" value="F:electron transfer activity"/>
    <property type="evidence" value="ECO:0007669"/>
    <property type="project" value="InterPro"/>
</dbReference>
<dbReference type="GO" id="GO:0020037">
    <property type="term" value="F:heme binding"/>
    <property type="evidence" value="ECO:0007669"/>
    <property type="project" value="InterPro"/>
</dbReference>
<evidence type="ECO:0000256" key="4">
    <source>
        <dbReference type="PROSITE-ProRule" id="PRU00433"/>
    </source>
</evidence>
<dbReference type="PANTHER" id="PTHR30600:SF4">
    <property type="entry name" value="CYTOCHROME C DOMAIN-CONTAINING PROTEIN"/>
    <property type="match status" value="1"/>
</dbReference>
<dbReference type="InterPro" id="IPR036909">
    <property type="entry name" value="Cyt_c-like_dom_sf"/>
</dbReference>
<keyword evidence="3 4" id="KW-0408">Iron</keyword>
<dbReference type="PANTHER" id="PTHR30600">
    <property type="entry name" value="CYTOCHROME C PEROXIDASE-RELATED"/>
    <property type="match status" value="1"/>
</dbReference>
<protein>
    <recommendedName>
        <fullName evidence="6">Cytochrome c domain-containing protein</fullName>
    </recommendedName>
</protein>
<gene>
    <name evidence="7" type="ORF">H4O21_14100</name>
</gene>
<keyword evidence="8" id="KW-1185">Reference proteome</keyword>
<dbReference type="InterPro" id="IPR009056">
    <property type="entry name" value="Cyt_c-like_dom"/>
</dbReference>
<evidence type="ECO:0000313" key="7">
    <source>
        <dbReference type="EMBL" id="MBB1487739.1"/>
    </source>
</evidence>
<evidence type="ECO:0000256" key="1">
    <source>
        <dbReference type="ARBA" id="ARBA00022617"/>
    </source>
</evidence>
<dbReference type="RefSeq" id="WP_182809516.1">
    <property type="nucleotide sequence ID" value="NZ_JACJFM010000018.1"/>
</dbReference>
<evidence type="ECO:0000259" key="6">
    <source>
        <dbReference type="PROSITE" id="PS51007"/>
    </source>
</evidence>
<dbReference type="AlphaFoldDB" id="A0A839ITD2"/>